<name>A0A835UWB5_VANPL</name>
<feature type="compositionally biased region" description="Polar residues" evidence="1">
    <location>
        <begin position="1"/>
        <end position="13"/>
    </location>
</feature>
<evidence type="ECO:0000256" key="1">
    <source>
        <dbReference type="SAM" id="MobiDB-lite"/>
    </source>
</evidence>
<gene>
    <name evidence="2" type="ORF">HPP92_014536</name>
</gene>
<feature type="region of interest" description="Disordered" evidence="1">
    <location>
        <begin position="1"/>
        <end position="78"/>
    </location>
</feature>
<evidence type="ECO:0000313" key="2">
    <source>
        <dbReference type="EMBL" id="KAG0474850.1"/>
    </source>
</evidence>
<feature type="compositionally biased region" description="Basic residues" evidence="1">
    <location>
        <begin position="16"/>
        <end position="33"/>
    </location>
</feature>
<dbReference type="Proteomes" id="UP000639772">
    <property type="component" value="Chromosome 7"/>
</dbReference>
<reference evidence="2 3" key="1">
    <citation type="journal article" date="2020" name="Nat. Food">
        <title>A phased Vanilla planifolia genome enables genetic improvement of flavour and production.</title>
        <authorList>
            <person name="Hasing T."/>
            <person name="Tang H."/>
            <person name="Brym M."/>
            <person name="Khazi F."/>
            <person name="Huang T."/>
            <person name="Chambers A.H."/>
        </authorList>
    </citation>
    <scope>NUCLEOTIDE SEQUENCE [LARGE SCALE GENOMIC DNA]</scope>
    <source>
        <tissue evidence="2">Leaf</tissue>
    </source>
</reference>
<dbReference type="EMBL" id="JADCNM010000007">
    <property type="protein sequence ID" value="KAG0474850.1"/>
    <property type="molecule type" value="Genomic_DNA"/>
</dbReference>
<protein>
    <submittedName>
        <fullName evidence="2">Uncharacterized protein</fullName>
    </submittedName>
</protein>
<feature type="compositionally biased region" description="Basic residues" evidence="1">
    <location>
        <begin position="67"/>
        <end position="78"/>
    </location>
</feature>
<accession>A0A835UWB5</accession>
<evidence type="ECO:0000313" key="3">
    <source>
        <dbReference type="Proteomes" id="UP000639772"/>
    </source>
</evidence>
<dbReference type="AlphaFoldDB" id="A0A835UWB5"/>
<proteinExistence type="predicted"/>
<comment type="caution">
    <text evidence="2">The sequence shown here is derived from an EMBL/GenBank/DDBJ whole genome shotgun (WGS) entry which is preliminary data.</text>
</comment>
<organism evidence="2 3">
    <name type="scientific">Vanilla planifolia</name>
    <name type="common">Vanilla</name>
    <dbReference type="NCBI Taxonomy" id="51239"/>
    <lineage>
        <taxon>Eukaryota</taxon>
        <taxon>Viridiplantae</taxon>
        <taxon>Streptophyta</taxon>
        <taxon>Embryophyta</taxon>
        <taxon>Tracheophyta</taxon>
        <taxon>Spermatophyta</taxon>
        <taxon>Magnoliopsida</taxon>
        <taxon>Liliopsida</taxon>
        <taxon>Asparagales</taxon>
        <taxon>Orchidaceae</taxon>
        <taxon>Vanilloideae</taxon>
        <taxon>Vanilleae</taxon>
        <taxon>Vanilla</taxon>
    </lineage>
</organism>
<sequence length="78" mass="8962">MATRSTSALTSDASKQRRRRSSTTSRSHRRRSPREHVGRSAPQRGGRRQRLARRQPAEKQCAPRGGGRGRRSDRRIRN</sequence>